<dbReference type="GO" id="GO:0006891">
    <property type="term" value="P:intra-Golgi vesicle-mediated transport"/>
    <property type="evidence" value="ECO:0007669"/>
    <property type="project" value="InterPro"/>
</dbReference>
<name>A0A0D1CUT5_MYCMD</name>
<dbReference type="InterPro" id="IPR057476">
    <property type="entry name" value="Cux_N"/>
</dbReference>
<evidence type="ECO:0000256" key="9">
    <source>
        <dbReference type="ARBA" id="ARBA00023136"/>
    </source>
</evidence>
<dbReference type="PANTHER" id="PTHR14043:SF2">
    <property type="entry name" value="HOMEOBOX PROTEIN CUT"/>
    <property type="match status" value="1"/>
</dbReference>
<feature type="domain" description="CASP C-terminal" evidence="13">
    <location>
        <begin position="451"/>
        <end position="745"/>
    </location>
</feature>
<dbReference type="Pfam" id="PF25398">
    <property type="entry name" value="CUX1_N"/>
    <property type="match status" value="1"/>
</dbReference>
<organism evidence="15 16">
    <name type="scientific">Mycosarcoma maydis</name>
    <name type="common">Corn smut fungus</name>
    <name type="synonym">Ustilago maydis</name>
    <dbReference type="NCBI Taxonomy" id="5270"/>
    <lineage>
        <taxon>Eukaryota</taxon>
        <taxon>Fungi</taxon>
        <taxon>Dikarya</taxon>
        <taxon>Basidiomycota</taxon>
        <taxon>Ustilaginomycotina</taxon>
        <taxon>Ustilaginomycetes</taxon>
        <taxon>Ustilaginales</taxon>
        <taxon>Ustilaginaceae</taxon>
        <taxon>Mycosarcoma</taxon>
    </lineage>
</organism>
<dbReference type="FunCoup" id="A0A0D1CUT5">
    <property type="interactions" value="104"/>
</dbReference>
<feature type="coiled-coil region" evidence="10">
    <location>
        <begin position="583"/>
        <end position="624"/>
    </location>
</feature>
<dbReference type="STRING" id="237631.A0A0D1CUT5"/>
<evidence type="ECO:0000256" key="4">
    <source>
        <dbReference type="ARBA" id="ARBA00022448"/>
    </source>
</evidence>
<dbReference type="GO" id="GO:0000139">
    <property type="term" value="C:Golgi membrane"/>
    <property type="evidence" value="ECO:0007669"/>
    <property type="project" value="UniProtKB-SubCell"/>
</dbReference>
<comment type="subcellular location">
    <subcellularLocation>
        <location evidence="1">Golgi apparatus membrane</location>
        <topology evidence="1">Single-pass type IV membrane protein</topology>
    </subcellularLocation>
</comment>
<feature type="coiled-coil region" evidence="10">
    <location>
        <begin position="427"/>
        <end position="515"/>
    </location>
</feature>
<feature type="region of interest" description="Disordered" evidence="11">
    <location>
        <begin position="651"/>
        <end position="673"/>
    </location>
</feature>
<evidence type="ECO:0000259" key="14">
    <source>
        <dbReference type="Pfam" id="PF25398"/>
    </source>
</evidence>
<dbReference type="OrthoDB" id="10257567at2759"/>
<dbReference type="InterPro" id="IPR012955">
    <property type="entry name" value="CASP_C"/>
</dbReference>
<evidence type="ECO:0000256" key="12">
    <source>
        <dbReference type="SAM" id="Phobius"/>
    </source>
</evidence>
<gene>
    <name evidence="15" type="ORF">UMAG_06284</name>
</gene>
<evidence type="ECO:0000256" key="2">
    <source>
        <dbReference type="ARBA" id="ARBA00006415"/>
    </source>
</evidence>
<feature type="coiled-coil region" evidence="10">
    <location>
        <begin position="139"/>
        <end position="360"/>
    </location>
</feature>
<dbReference type="Pfam" id="PF08172">
    <property type="entry name" value="CASP_C"/>
    <property type="match status" value="1"/>
</dbReference>
<feature type="domain" description="Cux N-terminal" evidence="14">
    <location>
        <begin position="24"/>
        <end position="133"/>
    </location>
</feature>
<dbReference type="eggNOG" id="KOG0963">
    <property type="taxonomic scope" value="Eukaryota"/>
</dbReference>
<keyword evidence="5 12" id="KW-0812">Transmembrane</keyword>
<comment type="similarity">
    <text evidence="2">Belongs to the CASP family.</text>
</comment>
<evidence type="ECO:0000256" key="8">
    <source>
        <dbReference type="ARBA" id="ARBA00023054"/>
    </source>
</evidence>
<evidence type="ECO:0000313" key="15">
    <source>
        <dbReference type="EMBL" id="KIS70193.1"/>
    </source>
</evidence>
<evidence type="ECO:0000259" key="13">
    <source>
        <dbReference type="Pfam" id="PF08172"/>
    </source>
</evidence>
<evidence type="ECO:0000256" key="3">
    <source>
        <dbReference type="ARBA" id="ARBA00018691"/>
    </source>
</evidence>
<dbReference type="VEuPathDB" id="FungiDB:UMAG_06284"/>
<dbReference type="RefSeq" id="XP_011388291.1">
    <property type="nucleotide sequence ID" value="XM_011389989.1"/>
</dbReference>
<feature type="compositionally biased region" description="Low complexity" evidence="11">
    <location>
        <begin position="543"/>
        <end position="562"/>
    </location>
</feature>
<evidence type="ECO:0000256" key="1">
    <source>
        <dbReference type="ARBA" id="ARBA00004409"/>
    </source>
</evidence>
<evidence type="ECO:0000313" key="16">
    <source>
        <dbReference type="Proteomes" id="UP000000561"/>
    </source>
</evidence>
<dbReference type="GeneID" id="23565924"/>
<accession>A0A0D1CUT5</accession>
<proteinExistence type="inferred from homology"/>
<sequence>MAAATAAAAPYTIDGAGPSRSPVDFSAALSIWRDINLVDLQQQLSTTAPELFEAQKAAVSNRKKLADQTREFKKQPDANKLESFKPLLKAYQTEIDTLTKRSKAAENAFLNVHSALTNAPDPYPLLEVTLEQAASLNDLESLKHENAKLQTDLARSAAEAQVSQEREAENARLQQRLRSLEQDFEAKVQQRTSAFELELSAKWDERIHNLKEREADLTKSLNLAQEQLQHLKSKDETATAKLLEKGLDEDGDHARNVDGNFAEVELLSRDLERAHARVETLERRNEQLRVDIESVKSGRHDTERIQTLEAETQEKDRKLQQLQSLLETERQQSANLTKQLAAARDEKLKLQNEKEAEIESLRTKLLQRSDYANIKRELEIVKAVHFNAEDDEDLDASAHVAGDAEQSSNKQRPADAKSLEALLLERNKRLEDNLATLRVSNSELSSSLEQANLELVRLKQQRSHLKTLNDKLEMDLACVGTGHRSNSKRMAALSAEDALKEIESLEAQVEQAGQLGKASSKPVVQSTPAHQAVANGVESASLARSVEPSAASRSSVSSAAPSSGGGGGIGGDNSILPIVTSQRDRFRTRNAELEEELRKQFETISELRNEIKTLQADNLGLYEKVRYLQSYGPAGSGATGGRGDAVIQIGTGNGASGRRDASGAYPPPRSDDKYRARYEESMNPFEAFRGREQSRAMAQLNPLERALHMLTRLVLSHRRMRLFFMVYAIFLHLLIFGMLLEVSHTSSAQTCSLPPR</sequence>
<evidence type="ECO:0000256" key="10">
    <source>
        <dbReference type="SAM" id="Coils"/>
    </source>
</evidence>
<dbReference type="AlphaFoldDB" id="A0A0D1CUT5"/>
<feature type="transmembrane region" description="Helical" evidence="12">
    <location>
        <begin position="722"/>
        <end position="740"/>
    </location>
</feature>
<keyword evidence="8 10" id="KW-0175">Coiled coil</keyword>
<dbReference type="PANTHER" id="PTHR14043">
    <property type="entry name" value="CCAAT DISPLACEMENT PROTEIN-RELATED"/>
    <property type="match status" value="1"/>
</dbReference>
<keyword evidence="4" id="KW-0813">Transport</keyword>
<reference evidence="15 16" key="1">
    <citation type="journal article" date="2006" name="Nature">
        <title>Insights from the genome of the biotrophic fungal plant pathogen Ustilago maydis.</title>
        <authorList>
            <person name="Kamper J."/>
            <person name="Kahmann R."/>
            <person name="Bolker M."/>
            <person name="Ma L.J."/>
            <person name="Brefort T."/>
            <person name="Saville B.J."/>
            <person name="Banuett F."/>
            <person name="Kronstad J.W."/>
            <person name="Gold S.E."/>
            <person name="Muller O."/>
            <person name="Perlin M.H."/>
            <person name="Wosten H.A."/>
            <person name="de Vries R."/>
            <person name="Ruiz-Herrera J."/>
            <person name="Reynaga-Pena C.G."/>
            <person name="Snetselaar K."/>
            <person name="McCann M."/>
            <person name="Perez-Martin J."/>
            <person name="Feldbrugge M."/>
            <person name="Basse C.W."/>
            <person name="Steinberg G."/>
            <person name="Ibeas J.I."/>
            <person name="Holloman W."/>
            <person name="Guzman P."/>
            <person name="Farman M."/>
            <person name="Stajich J.E."/>
            <person name="Sentandreu R."/>
            <person name="Gonzalez-Prieto J.M."/>
            <person name="Kennell J.C."/>
            <person name="Molina L."/>
            <person name="Schirawski J."/>
            <person name="Mendoza-Mendoza A."/>
            <person name="Greilinger D."/>
            <person name="Munch K."/>
            <person name="Rossel N."/>
            <person name="Scherer M."/>
            <person name="Vranes M."/>
            <person name="Ladendorf O."/>
            <person name="Vincon V."/>
            <person name="Fuchs U."/>
            <person name="Sandrock B."/>
            <person name="Meng S."/>
            <person name="Ho E.C."/>
            <person name="Cahill M.J."/>
            <person name="Boyce K.J."/>
            <person name="Klose J."/>
            <person name="Klosterman S.J."/>
            <person name="Deelstra H.J."/>
            <person name="Ortiz-Castellanos L."/>
            <person name="Li W."/>
            <person name="Sanchez-Alonso P."/>
            <person name="Schreier P.H."/>
            <person name="Hauser-Hahn I."/>
            <person name="Vaupel M."/>
            <person name="Koopmann E."/>
            <person name="Friedrich G."/>
            <person name="Voss H."/>
            <person name="Schluter T."/>
            <person name="Margolis J."/>
            <person name="Platt D."/>
            <person name="Swimmer C."/>
            <person name="Gnirke A."/>
            <person name="Chen F."/>
            <person name="Vysotskaia V."/>
            <person name="Mannhaupt G."/>
            <person name="Guldener U."/>
            <person name="Munsterkotter M."/>
            <person name="Haase D."/>
            <person name="Oesterheld M."/>
            <person name="Mewes H.W."/>
            <person name="Mauceli E.W."/>
            <person name="DeCaprio D."/>
            <person name="Wade C.M."/>
            <person name="Butler J."/>
            <person name="Young S."/>
            <person name="Jaffe D.B."/>
            <person name="Calvo S."/>
            <person name="Nusbaum C."/>
            <person name="Galagan J."/>
            <person name="Birren B.W."/>
        </authorList>
    </citation>
    <scope>NUCLEOTIDE SEQUENCE [LARGE SCALE GENOMIC DNA]</scope>
    <source>
        <strain evidence="16">DSM 14603 / FGSC 9021 / UM521</strain>
    </source>
</reference>
<keyword evidence="6 12" id="KW-1133">Transmembrane helix</keyword>
<keyword evidence="16" id="KW-1185">Reference proteome</keyword>
<feature type="region of interest" description="Disordered" evidence="11">
    <location>
        <begin position="538"/>
        <end position="581"/>
    </location>
</feature>
<dbReference type="KEGG" id="uma:UMAG_06284"/>
<protein>
    <recommendedName>
        <fullName evidence="3">Protein CASP</fullName>
    </recommendedName>
</protein>
<evidence type="ECO:0000256" key="11">
    <source>
        <dbReference type="SAM" id="MobiDB-lite"/>
    </source>
</evidence>
<dbReference type="InParanoid" id="A0A0D1CUT5"/>
<evidence type="ECO:0000256" key="7">
    <source>
        <dbReference type="ARBA" id="ARBA00023034"/>
    </source>
</evidence>
<dbReference type="Proteomes" id="UP000000561">
    <property type="component" value="Chromosome 4"/>
</dbReference>
<evidence type="ECO:0000256" key="6">
    <source>
        <dbReference type="ARBA" id="ARBA00022989"/>
    </source>
</evidence>
<keyword evidence="7" id="KW-0333">Golgi apparatus</keyword>
<dbReference type="OMA" id="WQQEGFN"/>
<keyword evidence="9 12" id="KW-0472">Membrane</keyword>
<evidence type="ECO:0000256" key="5">
    <source>
        <dbReference type="ARBA" id="ARBA00022692"/>
    </source>
</evidence>
<dbReference type="EMBL" id="CM003143">
    <property type="protein sequence ID" value="KIS70193.1"/>
    <property type="molecule type" value="Genomic_DNA"/>
</dbReference>